<keyword evidence="3" id="KW-0808">Transferase</keyword>
<dbReference type="Pfam" id="PF01048">
    <property type="entry name" value="PNP_UDP_1"/>
    <property type="match status" value="1"/>
</dbReference>
<comment type="caution">
    <text evidence="6">The sequence shown here is derived from an EMBL/GenBank/DDBJ whole genome shotgun (WGS) entry which is preliminary data.</text>
</comment>
<evidence type="ECO:0000256" key="4">
    <source>
        <dbReference type="ARBA" id="ARBA00022726"/>
    </source>
</evidence>
<dbReference type="Gene3D" id="3.40.50.1580">
    <property type="entry name" value="Nucleoside phosphorylase domain"/>
    <property type="match status" value="1"/>
</dbReference>
<reference evidence="6" key="1">
    <citation type="journal article" date="2023" name="Insect Mol. Biol.">
        <title>Genome sequencing provides insights into the evolution of gene families encoding plant cell wall-degrading enzymes in longhorned beetles.</title>
        <authorList>
            <person name="Shin N.R."/>
            <person name="Okamura Y."/>
            <person name="Kirsch R."/>
            <person name="Pauchet Y."/>
        </authorList>
    </citation>
    <scope>NUCLEOTIDE SEQUENCE</scope>
    <source>
        <strain evidence="6">MMC_N1</strain>
    </source>
</reference>
<dbReference type="Proteomes" id="UP001162164">
    <property type="component" value="Unassembled WGS sequence"/>
</dbReference>
<evidence type="ECO:0000313" key="7">
    <source>
        <dbReference type="Proteomes" id="UP001162164"/>
    </source>
</evidence>
<dbReference type="PANTHER" id="PTHR42679">
    <property type="entry name" value="S-METHYL-5'-THIOADENOSINE PHOSPHORYLASE"/>
    <property type="match status" value="1"/>
</dbReference>
<name>A0ABQ9J0F1_9CUCU</name>
<evidence type="ECO:0000256" key="3">
    <source>
        <dbReference type="ARBA" id="ARBA00022679"/>
    </source>
</evidence>
<feature type="domain" description="Nucleoside phosphorylase" evidence="5">
    <location>
        <begin position="6"/>
        <end position="214"/>
    </location>
</feature>
<keyword evidence="4" id="KW-0660">Purine salvage</keyword>
<keyword evidence="7" id="KW-1185">Reference proteome</keyword>
<dbReference type="InterPro" id="IPR010044">
    <property type="entry name" value="MTAP"/>
</dbReference>
<evidence type="ECO:0000259" key="5">
    <source>
        <dbReference type="Pfam" id="PF01048"/>
    </source>
</evidence>
<gene>
    <name evidence="6" type="ORF">NQ317_018370</name>
</gene>
<proteinExistence type="inferred from homology"/>
<comment type="similarity">
    <text evidence="1">Belongs to the PNP/MTAP phosphorylase family.</text>
</comment>
<protein>
    <recommendedName>
        <fullName evidence="5">Nucleoside phosphorylase domain-containing protein</fullName>
    </recommendedName>
</protein>
<evidence type="ECO:0000256" key="2">
    <source>
        <dbReference type="ARBA" id="ARBA00022676"/>
    </source>
</evidence>
<dbReference type="InterPro" id="IPR000845">
    <property type="entry name" value="Nucleoside_phosphorylase_d"/>
</dbReference>
<accession>A0ABQ9J0F1</accession>
<dbReference type="PANTHER" id="PTHR42679:SF2">
    <property type="entry name" value="S-METHYL-5'-THIOADENOSINE PHOSPHORYLASE"/>
    <property type="match status" value="1"/>
</dbReference>
<dbReference type="InterPro" id="IPR035994">
    <property type="entry name" value="Nucleoside_phosphorylase_sf"/>
</dbReference>
<sequence length="219" mass="23820">MSLTVKIGIIGGSGLDDPDILKNRKEKKVTTPFGDPSDVLILGEIQNVQCILLARHGRTHSIMPGKVNYRANIWALKNEGCTHIIASTATGSLQEHIRPGDIVLLDNFIDSNYGDGLQVDIRPFFDGEPGHPVGVCHLPLEPAYCDLTRQVIFEVGKELGIPIHNKGTIVAIEGPRFSSKAESNIYRMWGGDVINMTSGAEVILAKEAGICYASNCFDH</sequence>
<evidence type="ECO:0000313" key="6">
    <source>
        <dbReference type="EMBL" id="KAJ8970391.1"/>
    </source>
</evidence>
<dbReference type="SUPFAM" id="SSF53167">
    <property type="entry name" value="Purine and uridine phosphorylases"/>
    <property type="match status" value="1"/>
</dbReference>
<keyword evidence="2" id="KW-0328">Glycosyltransferase</keyword>
<organism evidence="6 7">
    <name type="scientific">Molorchus minor</name>
    <dbReference type="NCBI Taxonomy" id="1323400"/>
    <lineage>
        <taxon>Eukaryota</taxon>
        <taxon>Metazoa</taxon>
        <taxon>Ecdysozoa</taxon>
        <taxon>Arthropoda</taxon>
        <taxon>Hexapoda</taxon>
        <taxon>Insecta</taxon>
        <taxon>Pterygota</taxon>
        <taxon>Neoptera</taxon>
        <taxon>Endopterygota</taxon>
        <taxon>Coleoptera</taxon>
        <taxon>Polyphaga</taxon>
        <taxon>Cucujiformia</taxon>
        <taxon>Chrysomeloidea</taxon>
        <taxon>Cerambycidae</taxon>
        <taxon>Lamiinae</taxon>
        <taxon>Monochamini</taxon>
        <taxon>Molorchus</taxon>
    </lineage>
</organism>
<dbReference type="PROSITE" id="PS01240">
    <property type="entry name" value="PNP_MTAP_2"/>
    <property type="match status" value="1"/>
</dbReference>
<dbReference type="CDD" id="cd09010">
    <property type="entry name" value="MTAP_SsMTAPII_like_MTIP"/>
    <property type="match status" value="1"/>
</dbReference>
<dbReference type="InterPro" id="IPR018099">
    <property type="entry name" value="Purine_phosphorylase-2_CS"/>
</dbReference>
<dbReference type="EMBL" id="JAPWTJ010001632">
    <property type="protein sequence ID" value="KAJ8970391.1"/>
    <property type="molecule type" value="Genomic_DNA"/>
</dbReference>
<evidence type="ECO:0000256" key="1">
    <source>
        <dbReference type="ARBA" id="ARBA00006751"/>
    </source>
</evidence>